<gene>
    <name evidence="5" type="ORF">METZ01_LOCUS175118</name>
</gene>
<evidence type="ECO:0000256" key="2">
    <source>
        <dbReference type="ARBA" id="ARBA00022679"/>
    </source>
</evidence>
<evidence type="ECO:0000256" key="1">
    <source>
        <dbReference type="ARBA" id="ARBA00022603"/>
    </source>
</evidence>
<dbReference type="PROSITE" id="PS01261">
    <property type="entry name" value="UPF0020"/>
    <property type="match status" value="1"/>
</dbReference>
<feature type="domain" description="RlmL ferredoxin-like" evidence="4">
    <location>
        <begin position="13"/>
        <end position="66"/>
    </location>
</feature>
<feature type="domain" description="Ribosomal RNA large subunit methyltransferase K/L-like methyltransferase" evidence="3">
    <location>
        <begin position="159"/>
        <end position="347"/>
    </location>
</feature>
<keyword evidence="1" id="KW-0489">Methyltransferase</keyword>
<evidence type="ECO:0000313" key="5">
    <source>
        <dbReference type="EMBL" id="SVB22264.1"/>
    </source>
</evidence>
<dbReference type="Gene3D" id="3.30.2130.30">
    <property type="match status" value="1"/>
</dbReference>
<dbReference type="GO" id="GO:0070043">
    <property type="term" value="F:rRNA (guanine-N7-)-methyltransferase activity"/>
    <property type="evidence" value="ECO:0007669"/>
    <property type="project" value="TreeGrafter"/>
</dbReference>
<dbReference type="InterPro" id="IPR029063">
    <property type="entry name" value="SAM-dependent_MTases_sf"/>
</dbReference>
<keyword evidence="2" id="KW-0808">Transferase</keyword>
<dbReference type="InterPro" id="IPR000241">
    <property type="entry name" value="RlmKL-like_Mtase"/>
</dbReference>
<dbReference type="SUPFAM" id="SSF53335">
    <property type="entry name" value="S-adenosyl-L-methionine-dependent methyltransferases"/>
    <property type="match status" value="1"/>
</dbReference>
<dbReference type="Pfam" id="PF22020">
    <property type="entry name" value="RlmL_1st"/>
    <property type="match status" value="1"/>
</dbReference>
<dbReference type="CDD" id="cd11715">
    <property type="entry name" value="THUMP_AdoMetMT"/>
    <property type="match status" value="1"/>
</dbReference>
<dbReference type="PANTHER" id="PTHR47313">
    <property type="entry name" value="RIBOSOMAL RNA LARGE SUBUNIT METHYLTRANSFERASE K/L"/>
    <property type="match status" value="1"/>
</dbReference>
<name>A0A382C8N4_9ZZZZ</name>
<reference evidence="5" key="1">
    <citation type="submission" date="2018-05" db="EMBL/GenBank/DDBJ databases">
        <authorList>
            <person name="Lanie J.A."/>
            <person name="Ng W.-L."/>
            <person name="Kazmierczak K.M."/>
            <person name="Andrzejewski T.M."/>
            <person name="Davidsen T.M."/>
            <person name="Wayne K.J."/>
            <person name="Tettelin H."/>
            <person name="Glass J.I."/>
            <person name="Rusch D."/>
            <person name="Podicherti R."/>
            <person name="Tsui H.-C.T."/>
            <person name="Winkler M.E."/>
        </authorList>
    </citation>
    <scope>NUCLEOTIDE SEQUENCE</scope>
</reference>
<organism evidence="5">
    <name type="scientific">marine metagenome</name>
    <dbReference type="NCBI Taxonomy" id="408172"/>
    <lineage>
        <taxon>unclassified sequences</taxon>
        <taxon>metagenomes</taxon>
        <taxon>ecological metagenomes</taxon>
    </lineage>
</organism>
<feature type="non-terminal residue" evidence="5">
    <location>
        <position position="1"/>
    </location>
</feature>
<evidence type="ECO:0000259" key="3">
    <source>
        <dbReference type="Pfam" id="PF01170"/>
    </source>
</evidence>
<dbReference type="GO" id="GO:0008990">
    <property type="term" value="F:rRNA (guanine-N2-)-methyltransferase activity"/>
    <property type="evidence" value="ECO:0007669"/>
    <property type="project" value="TreeGrafter"/>
</dbReference>
<dbReference type="Gene3D" id="3.40.50.150">
    <property type="entry name" value="Vaccinia Virus protein VP39"/>
    <property type="match status" value="1"/>
</dbReference>
<protein>
    <submittedName>
        <fullName evidence="5">Uncharacterized protein</fullName>
    </submittedName>
</protein>
<dbReference type="Pfam" id="PF01170">
    <property type="entry name" value="UPF0020"/>
    <property type="match status" value="1"/>
</dbReference>
<proteinExistence type="predicted"/>
<accession>A0A382C8N4</accession>
<dbReference type="PANTHER" id="PTHR47313:SF1">
    <property type="entry name" value="RIBOSOMAL RNA LARGE SUBUNIT METHYLTRANSFERASE K_L"/>
    <property type="match status" value="1"/>
</dbReference>
<dbReference type="InterPro" id="IPR054170">
    <property type="entry name" value="RlmL_1st"/>
</dbReference>
<dbReference type="EMBL" id="UINC01033263">
    <property type="protein sequence ID" value="SVB22264.1"/>
    <property type="molecule type" value="Genomic_DNA"/>
</dbReference>
<evidence type="ECO:0000259" key="4">
    <source>
        <dbReference type="Pfam" id="PF22020"/>
    </source>
</evidence>
<dbReference type="InterPro" id="IPR053943">
    <property type="entry name" value="RlmKL-like_Mtase_CS"/>
</dbReference>
<dbReference type="AlphaFoldDB" id="A0A382C8N4"/>
<sequence>VVSGERRPTLPCLVVCPPGLEAVVAAELDDLGVRARQTGKGSVSADLTTRQLYAANLFLRSATRVLVRVARFTVRSFADLERRIGEVDWGPWIGPEDRTRVRVTTRHSKLWHDGAVAERFTAVLGPGSEEGREQLVVVRAVDDRFTVSVDSSGAPLHERGWRQATARAPLRESVAAALLTAARWDPTTPLVDPLCGSGTIAIEAALRATGAAPAGQRDLAFRSWPGFEPGTWASVTADADRRAAEAGGVPPIVAADRDAGAIESARSNARRAGVEDLIEWRRAPIADLAPPVGAEGVNGLLATNPPWGGRVSGGDLRNLYATLGRVAAERFAGWSLGVLVTDRGLARQVRPGLTEALHLELGGRRAWFLTGRVG</sequence>